<dbReference type="RefSeq" id="XP_066712811.1">
    <property type="nucleotide sequence ID" value="XM_066863701.1"/>
</dbReference>
<comment type="caution">
    <text evidence="2">The sequence shown here is derived from an EMBL/GenBank/DDBJ whole genome shotgun (WGS) entry which is preliminary data.</text>
</comment>
<evidence type="ECO:0000313" key="2">
    <source>
        <dbReference type="EMBL" id="KAK8050562.1"/>
    </source>
</evidence>
<proteinExistence type="predicted"/>
<dbReference type="EMBL" id="JAQQWL010000011">
    <property type="protein sequence ID" value="KAK8050562.1"/>
    <property type="molecule type" value="Genomic_DNA"/>
</dbReference>
<dbReference type="Proteomes" id="UP001480595">
    <property type="component" value="Unassembled WGS sequence"/>
</dbReference>
<feature type="region of interest" description="Disordered" evidence="1">
    <location>
        <begin position="1"/>
        <end position="21"/>
    </location>
</feature>
<reference evidence="2 3" key="1">
    <citation type="submission" date="2023-01" db="EMBL/GenBank/DDBJ databases">
        <title>Analysis of 21 Apiospora genomes using comparative genomics revels a genus with tremendous synthesis potential of carbohydrate active enzymes and secondary metabolites.</title>
        <authorList>
            <person name="Sorensen T."/>
        </authorList>
    </citation>
    <scope>NUCLEOTIDE SEQUENCE [LARGE SCALE GENOMIC DNA]</scope>
    <source>
        <strain evidence="2 3">CBS 135458</strain>
    </source>
</reference>
<keyword evidence="3" id="KW-1185">Reference proteome</keyword>
<evidence type="ECO:0000313" key="3">
    <source>
        <dbReference type="Proteomes" id="UP001480595"/>
    </source>
</evidence>
<dbReference type="GeneID" id="92096764"/>
<name>A0ABR1TVF4_9PEZI</name>
<organism evidence="2 3">
    <name type="scientific">Apiospora phragmitis</name>
    <dbReference type="NCBI Taxonomy" id="2905665"/>
    <lineage>
        <taxon>Eukaryota</taxon>
        <taxon>Fungi</taxon>
        <taxon>Dikarya</taxon>
        <taxon>Ascomycota</taxon>
        <taxon>Pezizomycotina</taxon>
        <taxon>Sordariomycetes</taxon>
        <taxon>Xylariomycetidae</taxon>
        <taxon>Amphisphaeriales</taxon>
        <taxon>Apiosporaceae</taxon>
        <taxon>Apiospora</taxon>
    </lineage>
</organism>
<evidence type="ECO:0008006" key="4">
    <source>
        <dbReference type="Google" id="ProtNLM"/>
    </source>
</evidence>
<protein>
    <recommendedName>
        <fullName evidence="4">Polyketide synthase</fullName>
    </recommendedName>
</protein>
<evidence type="ECO:0000256" key="1">
    <source>
        <dbReference type="SAM" id="MobiDB-lite"/>
    </source>
</evidence>
<accession>A0ABR1TVF4</accession>
<sequence length="193" mass="21711">MLLKPFDMRNPFRRRQEDQKDSTNLTFTKHCKVYASRCRVSWPNLKPLKHTSTLESVEGMVHFKRLRSLFQQQPRQSNVLVIGCKAIARLVWRRRRRARFSGVAAEEITIPTLVIGVGFDSVSPGKSNAHLSNRQSLVVIFEAVRDALVRGDITEYGLEVTLLGLLPAAFLKAGGGLLGHVTSVSYVSYERSS</sequence>
<gene>
    <name evidence="2" type="ORF">PG994_012292</name>
</gene>